<reference evidence="1" key="1">
    <citation type="journal article" date="2015" name="Nature">
        <title>Complex archaea that bridge the gap between prokaryotes and eukaryotes.</title>
        <authorList>
            <person name="Spang A."/>
            <person name="Saw J.H."/>
            <person name="Jorgensen S.L."/>
            <person name="Zaremba-Niedzwiedzka K."/>
            <person name="Martijn J."/>
            <person name="Lind A.E."/>
            <person name="van Eijk R."/>
            <person name="Schleper C."/>
            <person name="Guy L."/>
            <person name="Ettema T.J."/>
        </authorList>
    </citation>
    <scope>NUCLEOTIDE SEQUENCE</scope>
</reference>
<organism evidence="1">
    <name type="scientific">marine sediment metagenome</name>
    <dbReference type="NCBI Taxonomy" id="412755"/>
    <lineage>
        <taxon>unclassified sequences</taxon>
        <taxon>metagenomes</taxon>
        <taxon>ecological metagenomes</taxon>
    </lineage>
</organism>
<proteinExistence type="predicted"/>
<gene>
    <name evidence="1" type="ORF">LCGC14_1893860</name>
</gene>
<comment type="caution">
    <text evidence="1">The sequence shown here is derived from an EMBL/GenBank/DDBJ whole genome shotgun (WGS) entry which is preliminary data.</text>
</comment>
<dbReference type="EMBL" id="LAZR01019708">
    <property type="protein sequence ID" value="KKL91521.1"/>
    <property type="molecule type" value="Genomic_DNA"/>
</dbReference>
<dbReference type="AlphaFoldDB" id="A0A0F9GLY5"/>
<accession>A0A0F9GLY5</accession>
<protein>
    <submittedName>
        <fullName evidence="1">Uncharacterized protein</fullName>
    </submittedName>
</protein>
<evidence type="ECO:0000313" key="1">
    <source>
        <dbReference type="EMBL" id="KKL91521.1"/>
    </source>
</evidence>
<sequence>MLDWQRIEQTAHDVYANVELQTNSQFFKGRERLHALARPSDFLFWPLPREQFEERAVT</sequence>
<name>A0A0F9GLY5_9ZZZZ</name>